<evidence type="ECO:0000256" key="3">
    <source>
        <dbReference type="ARBA" id="ARBA00022771"/>
    </source>
</evidence>
<proteinExistence type="predicted"/>
<keyword evidence="2" id="KW-0677">Repeat</keyword>
<dbReference type="InterPro" id="IPR025886">
    <property type="entry name" value="PP2-like"/>
</dbReference>
<dbReference type="GeneID" id="18595137"/>
<dbReference type="InterPro" id="IPR002219">
    <property type="entry name" value="PKC_DAG/PE"/>
</dbReference>
<evidence type="ECO:0000256" key="2">
    <source>
        <dbReference type="ARBA" id="ARBA00022737"/>
    </source>
</evidence>
<dbReference type="InterPro" id="IPR001965">
    <property type="entry name" value="Znf_PHD"/>
</dbReference>
<dbReference type="SMART" id="SM00249">
    <property type="entry name" value="PHD"/>
    <property type="match status" value="5"/>
</dbReference>
<dbReference type="SUPFAM" id="SSF57889">
    <property type="entry name" value="Cysteine-rich domain"/>
    <property type="match status" value="7"/>
</dbReference>
<protein>
    <submittedName>
        <fullName evidence="7">Uncharacterized protein LOC18595137</fullName>
    </submittedName>
</protein>
<evidence type="ECO:0000256" key="1">
    <source>
        <dbReference type="ARBA" id="ARBA00022723"/>
    </source>
</evidence>
<dbReference type="AlphaFoldDB" id="A0AB32WFR8"/>
<evidence type="ECO:0000256" key="4">
    <source>
        <dbReference type="ARBA" id="ARBA00022833"/>
    </source>
</evidence>
<dbReference type="GO" id="GO:0008270">
    <property type="term" value="F:zinc ion binding"/>
    <property type="evidence" value="ECO:0007669"/>
    <property type="project" value="UniProtKB-KW"/>
</dbReference>
<dbReference type="InterPro" id="IPR013083">
    <property type="entry name" value="Znf_RING/FYVE/PHD"/>
</dbReference>
<dbReference type="RefSeq" id="XP_017978158.1">
    <property type="nucleotide sequence ID" value="XM_018122669.1"/>
</dbReference>
<dbReference type="Gene3D" id="3.30.40.10">
    <property type="entry name" value="Zinc/RING finger domain, C3HC4 (zinc finger)"/>
    <property type="match status" value="1"/>
</dbReference>
<dbReference type="KEGG" id="tcc:18595137"/>
<sequence length="939" mass="110457">MDIKPLLHEHHLLYDDYSESKELCNICNQKMDGLAYCCERCKFWLHNSCVHRQLPPQISAHPFHSQHKLSLLWSNHIDYICAKCFNLSRGHRYHCKDCDFSLEYPCAFSINDAINRLNDETPKTVGRFNKSLTLFNYRGVRKYEYICSWCEMHLSGMSYGCLDEGVYIWFHDSCLIHMPSIIFKHPFHPSHPLPLRNIYIDNRLCNACNLPIWEFRKAYCCRKCEFHLHVHCAKLRPSLKVELHEHDLTFFRIKTNTATHLCRLCGFSFDAIGIESAFYRCVQCNFNYHFKCLTIPHFTSHKYHRHDLMLIDSFIEDDSKECYCDICEEERKPKHRVYCCKKCKFVAHIECALKKFADMKLDQGSTSSLLDSEASMSKVQIEHFDHLHLLSYNEAIEQNENLLCNACRQEIFDQHYACEDCKYYLHEMCTTLSYEVSHPLHHQHPLKLFTDIVEFTCHGCRDHSGGFAYMCLPCDFQLDVKCATSPILPKNERQKLKEMEKVSKVCPFNQNHKLDFFNHRPDLKDLALACDACKLPILGPGYTCRDCFNVKIHESCLALMREMQLTFHPLHPLYPQIGDWENCSACRFKIIERIGYSCRQCDFHLHLHCANSLKLALKIKSHMHNLYYFGPDYEKSYHLCNKCKSYIGKEPFYYCVECNMNLHLKCVPIPCSVKSKCHMHHLTLKNHFVEDDSGEYYCDICEEERNSKNHCYHCEECAGLFVAHIECVLLPEFEFADRNVHEFSNIQDVNSPIDKSSMDKLLSEPHAEVYLNQNREKYWVDKKLHKYCFMLFARDFSITWAEDHRYWRWSYQRERNSDVLIDVAELLDVCWLEMHVSINVKKLSAKTLYGVVFVFKLTDKAYGWGIPVTFGFTLPNGYKVEHKEILMTKPIGVWTEIHIGEFTTSSEIVGELDIYCHEYDKLFWKGGLVVKGVTILPKN</sequence>
<reference evidence="7" key="2">
    <citation type="submission" date="2025-08" db="UniProtKB">
        <authorList>
            <consortium name="RefSeq"/>
        </authorList>
    </citation>
    <scope>IDENTIFICATION</scope>
</reference>
<feature type="domain" description="Phorbol-ester/DAG-type" evidence="5">
    <location>
        <begin position="190"/>
        <end position="240"/>
    </location>
</feature>
<keyword evidence="4" id="KW-0862">Zinc</keyword>
<name>A0AB32WFR8_THECC</name>
<evidence type="ECO:0000313" key="7">
    <source>
        <dbReference type="RefSeq" id="XP_017978158.1"/>
    </source>
</evidence>
<organism evidence="6 7">
    <name type="scientific">Theobroma cacao</name>
    <name type="common">Cacao</name>
    <name type="synonym">Cocoa</name>
    <dbReference type="NCBI Taxonomy" id="3641"/>
    <lineage>
        <taxon>Eukaryota</taxon>
        <taxon>Viridiplantae</taxon>
        <taxon>Streptophyta</taxon>
        <taxon>Embryophyta</taxon>
        <taxon>Tracheophyta</taxon>
        <taxon>Spermatophyta</taxon>
        <taxon>Magnoliopsida</taxon>
        <taxon>eudicotyledons</taxon>
        <taxon>Gunneridae</taxon>
        <taxon>Pentapetalae</taxon>
        <taxon>rosids</taxon>
        <taxon>malvids</taxon>
        <taxon>Malvales</taxon>
        <taxon>Malvaceae</taxon>
        <taxon>Byttnerioideae</taxon>
        <taxon>Theobroma</taxon>
    </lineage>
</organism>
<evidence type="ECO:0000259" key="5">
    <source>
        <dbReference type="PROSITE" id="PS50081"/>
    </source>
</evidence>
<keyword evidence="1" id="KW-0479">Metal-binding</keyword>
<feature type="domain" description="Phorbol-ester/DAG-type" evidence="5">
    <location>
        <begin position="621"/>
        <end position="677"/>
    </location>
</feature>
<dbReference type="InterPro" id="IPR004146">
    <property type="entry name" value="DC1"/>
</dbReference>
<dbReference type="Gene3D" id="3.30.60.20">
    <property type="match status" value="1"/>
</dbReference>
<dbReference type="InterPro" id="IPR046349">
    <property type="entry name" value="C1-like_sf"/>
</dbReference>
<dbReference type="PANTHER" id="PTHR46288">
    <property type="entry name" value="PHORBOL-ESTER/DAG-TYPE DOMAIN-CONTAINING PROTEIN"/>
    <property type="match status" value="1"/>
</dbReference>
<dbReference type="Pfam" id="PF03107">
    <property type="entry name" value="C1_2"/>
    <property type="match status" value="10"/>
</dbReference>
<accession>A0AB32WFR8</accession>
<reference evidence="6" key="1">
    <citation type="journal article" date="1997" name="Nucleic Acids Res.">
        <title>tRNAscan-SE: a program for improved detection of transfer RNA genes in genomic sequence.</title>
        <authorList>
            <person name="Lowe T.M."/>
            <person name="Eddy S.R."/>
        </authorList>
    </citation>
    <scope>NUCLEOTIDE SEQUENCE [LARGE SCALE GENOMIC DNA]</scope>
    <source>
        <strain evidence="6">r\B97-61/B2</strain>
    </source>
</reference>
<dbReference type="Gramene" id="Tc06v2_t000890.1">
    <property type="protein sequence ID" value="Tc06v2_p000890.1"/>
    <property type="gene ID" value="Tc06v2_g000890"/>
</dbReference>
<dbReference type="Pfam" id="PF14299">
    <property type="entry name" value="PP2"/>
    <property type="match status" value="1"/>
</dbReference>
<evidence type="ECO:0000313" key="6">
    <source>
        <dbReference type="Proteomes" id="UP000694886"/>
    </source>
</evidence>
<dbReference type="PROSITE" id="PS50081">
    <property type="entry name" value="ZF_DAG_PE_2"/>
    <property type="match status" value="2"/>
</dbReference>
<keyword evidence="3" id="KW-0863">Zinc-finger</keyword>
<dbReference type="Proteomes" id="UP000694886">
    <property type="component" value="Chromosome 6"/>
</dbReference>
<dbReference type="PANTHER" id="PTHR46288:SF86">
    <property type="entry name" value="PHORBOL-ESTER_DAG-TYPE DOMAIN-CONTAINING PROTEIN"/>
    <property type="match status" value="1"/>
</dbReference>
<gene>
    <name evidence="7" type="primary">LOC18595137</name>
</gene>